<evidence type="ECO:0000313" key="2">
    <source>
        <dbReference type="Proteomes" id="UP000317122"/>
    </source>
</evidence>
<gene>
    <name evidence="1" type="ORF">IQ26_02857</name>
</gene>
<dbReference type="Proteomes" id="UP000317122">
    <property type="component" value="Unassembled WGS sequence"/>
</dbReference>
<proteinExistence type="predicted"/>
<keyword evidence="2" id="KW-1185">Reference proteome</keyword>
<evidence type="ECO:0000313" key="1">
    <source>
        <dbReference type="EMBL" id="TWI36344.1"/>
    </source>
</evidence>
<sequence length="197" mass="21618">MDRARVKTVQYFSFSVAVPCCLFTEADLRGTYYNCPDRVTTAGSGQCRFSRKEFRSGRSRLGHDRWFRPMSVFKKRIPLRKVAFGSHRDHPLSAAYVRFPISTAENCQSAAVKSFGRRQAYESPRGRNPRAPGDGYGDFGFRQMSAIARPPSGSSGVNADRPLRCASARCCRDGGQLGAALSAPMITMDARGFAAGG</sequence>
<comment type="caution">
    <text evidence="1">The sequence shown here is derived from an EMBL/GenBank/DDBJ whole genome shotgun (WGS) entry which is preliminary data.</text>
</comment>
<dbReference type="EMBL" id="VLKT01000016">
    <property type="protein sequence ID" value="TWI36344.1"/>
    <property type="molecule type" value="Genomic_DNA"/>
</dbReference>
<organism evidence="1 2">
    <name type="scientific">Mesorhizobium tianshanense</name>
    <dbReference type="NCBI Taxonomy" id="39844"/>
    <lineage>
        <taxon>Bacteria</taxon>
        <taxon>Pseudomonadati</taxon>
        <taxon>Pseudomonadota</taxon>
        <taxon>Alphaproteobacteria</taxon>
        <taxon>Hyphomicrobiales</taxon>
        <taxon>Phyllobacteriaceae</taxon>
        <taxon>Mesorhizobium</taxon>
    </lineage>
</organism>
<name>A0A562NVV0_9HYPH</name>
<accession>A0A562NVV0</accession>
<protein>
    <submittedName>
        <fullName evidence="1">Uncharacterized protein</fullName>
    </submittedName>
</protein>
<dbReference type="AlphaFoldDB" id="A0A562NVV0"/>
<reference evidence="1 2" key="1">
    <citation type="journal article" date="2015" name="Stand. Genomic Sci.">
        <title>Genomic Encyclopedia of Bacterial and Archaeal Type Strains, Phase III: the genomes of soil and plant-associated and newly described type strains.</title>
        <authorList>
            <person name="Whitman W.B."/>
            <person name="Woyke T."/>
            <person name="Klenk H.P."/>
            <person name="Zhou Y."/>
            <person name="Lilburn T.G."/>
            <person name="Beck B.J."/>
            <person name="De Vos P."/>
            <person name="Vandamme P."/>
            <person name="Eisen J.A."/>
            <person name="Garrity G."/>
            <person name="Hugenholtz P."/>
            <person name="Kyrpides N.C."/>
        </authorList>
    </citation>
    <scope>NUCLEOTIDE SEQUENCE [LARGE SCALE GENOMIC DNA]</scope>
    <source>
        <strain evidence="1 2">CGMCC 1.2546</strain>
    </source>
</reference>